<sequence>MELVLKRSYFEEGSNGALFLAGQLICYCIELPWQNNIRLQSCIPEGKYRLKKRYSPRFKWHLQVVDVPQREHILLHPANHALRELRGCIAPVQQLSGPGKGLNSRIAFQQLKQLLYPVFKRREPVFLIINS</sequence>
<reference evidence="2 3" key="1">
    <citation type="submission" date="2020-08" db="EMBL/GenBank/DDBJ databases">
        <title>Genomic Encyclopedia of Type Strains, Phase IV (KMG-IV): sequencing the most valuable type-strain genomes for metagenomic binning, comparative biology and taxonomic classification.</title>
        <authorList>
            <person name="Goeker M."/>
        </authorList>
    </citation>
    <scope>NUCLEOTIDE SEQUENCE [LARGE SCALE GENOMIC DNA]</scope>
    <source>
        <strain evidence="2 3">DSM 29568</strain>
    </source>
</reference>
<accession>A0A840EP59</accession>
<dbReference type="InterPro" id="IPR043732">
    <property type="entry name" value="DUF5675"/>
</dbReference>
<evidence type="ECO:0000313" key="3">
    <source>
        <dbReference type="Proteomes" id="UP000553034"/>
    </source>
</evidence>
<comment type="caution">
    <text evidence="2">The sequence shown here is derived from an EMBL/GenBank/DDBJ whole genome shotgun (WGS) entry which is preliminary data.</text>
</comment>
<evidence type="ECO:0000259" key="1">
    <source>
        <dbReference type="Pfam" id="PF18925"/>
    </source>
</evidence>
<gene>
    <name evidence="2" type="ORF">GGR32_002230</name>
</gene>
<name>A0A840EP59_9FLAO</name>
<evidence type="ECO:0000313" key="2">
    <source>
        <dbReference type="EMBL" id="MBB4119918.1"/>
    </source>
</evidence>
<feature type="domain" description="DUF5675" evidence="1">
    <location>
        <begin position="5"/>
        <end position="115"/>
    </location>
</feature>
<dbReference type="EMBL" id="JACIFO010000012">
    <property type="protein sequence ID" value="MBB4119918.1"/>
    <property type="molecule type" value="Genomic_DNA"/>
</dbReference>
<keyword evidence="3" id="KW-1185">Reference proteome</keyword>
<dbReference type="AlphaFoldDB" id="A0A840EP59"/>
<dbReference type="Pfam" id="PF18925">
    <property type="entry name" value="DUF5675"/>
    <property type="match status" value="1"/>
</dbReference>
<organism evidence="2 3">
    <name type="scientific">Mesonia hippocampi</name>
    <dbReference type="NCBI Taxonomy" id="1628250"/>
    <lineage>
        <taxon>Bacteria</taxon>
        <taxon>Pseudomonadati</taxon>
        <taxon>Bacteroidota</taxon>
        <taxon>Flavobacteriia</taxon>
        <taxon>Flavobacteriales</taxon>
        <taxon>Flavobacteriaceae</taxon>
        <taxon>Mesonia</taxon>
    </lineage>
</organism>
<protein>
    <recommendedName>
        <fullName evidence="1">DUF5675 domain-containing protein</fullName>
    </recommendedName>
</protein>
<dbReference type="Proteomes" id="UP000553034">
    <property type="component" value="Unassembled WGS sequence"/>
</dbReference>
<proteinExistence type="predicted"/>
<dbReference type="RefSeq" id="WP_183478254.1">
    <property type="nucleotide sequence ID" value="NZ_JACIFO010000012.1"/>
</dbReference>